<dbReference type="EMBL" id="UZAL01005608">
    <property type="protein sequence ID" value="VDO93709.1"/>
    <property type="molecule type" value="Genomic_DNA"/>
</dbReference>
<proteinExistence type="predicted"/>
<gene>
    <name evidence="1" type="ORF">SMTD_LOCUS3269</name>
</gene>
<name>A0A3P7ZT84_9TREM</name>
<accession>A0A3P7ZT84</accession>
<dbReference type="Proteomes" id="UP000269396">
    <property type="component" value="Unassembled WGS sequence"/>
</dbReference>
<evidence type="ECO:0000313" key="2">
    <source>
        <dbReference type="Proteomes" id="UP000269396"/>
    </source>
</evidence>
<keyword evidence="2" id="KW-1185">Reference proteome</keyword>
<protein>
    <submittedName>
        <fullName evidence="1">Uncharacterized protein</fullName>
    </submittedName>
</protein>
<organism evidence="1 2">
    <name type="scientific">Schistosoma mattheei</name>
    <dbReference type="NCBI Taxonomy" id="31246"/>
    <lineage>
        <taxon>Eukaryota</taxon>
        <taxon>Metazoa</taxon>
        <taxon>Spiralia</taxon>
        <taxon>Lophotrochozoa</taxon>
        <taxon>Platyhelminthes</taxon>
        <taxon>Trematoda</taxon>
        <taxon>Digenea</taxon>
        <taxon>Strigeidida</taxon>
        <taxon>Schistosomatoidea</taxon>
        <taxon>Schistosomatidae</taxon>
        <taxon>Schistosoma</taxon>
    </lineage>
</organism>
<reference evidence="1 2" key="1">
    <citation type="submission" date="2018-11" db="EMBL/GenBank/DDBJ databases">
        <authorList>
            <consortium name="Pathogen Informatics"/>
        </authorList>
    </citation>
    <scope>NUCLEOTIDE SEQUENCE [LARGE SCALE GENOMIC DNA]</scope>
    <source>
        <strain>Denwood</strain>
        <strain evidence="2">Zambia</strain>
    </source>
</reference>
<dbReference type="AlphaFoldDB" id="A0A3P7ZT84"/>
<sequence>MLIKIDLYDNFVNVIYSLERLTSLFSSNTLLHPGRFSDSFCIISTGITNELVFDKSLL</sequence>
<evidence type="ECO:0000313" key="1">
    <source>
        <dbReference type="EMBL" id="VDO93709.1"/>
    </source>
</evidence>